<dbReference type="EMBL" id="JAGYPN010000002">
    <property type="protein sequence ID" value="MBS4223026.1"/>
    <property type="molecule type" value="Genomic_DNA"/>
</dbReference>
<name>A0A942UKA3_9BACI</name>
<evidence type="ECO:0000313" key="2">
    <source>
        <dbReference type="Proteomes" id="UP000676456"/>
    </source>
</evidence>
<comment type="caution">
    <text evidence="1">The sequence shown here is derived from an EMBL/GenBank/DDBJ whole genome shotgun (WGS) entry which is preliminary data.</text>
</comment>
<reference evidence="1 2" key="1">
    <citation type="submission" date="2021-05" db="EMBL/GenBank/DDBJ databases">
        <title>Novel Bacillus species.</title>
        <authorList>
            <person name="Liu G."/>
        </authorList>
    </citation>
    <scope>NUCLEOTIDE SEQUENCE [LARGE SCALE GENOMIC DNA]</scope>
    <source>
        <strain evidence="1 2">FJAT-49682</strain>
    </source>
</reference>
<gene>
    <name evidence="1" type="ORF">KHA91_09755</name>
</gene>
<accession>A0A942UKA3</accession>
<protein>
    <submittedName>
        <fullName evidence="1">Uncharacterized protein</fullName>
    </submittedName>
</protein>
<keyword evidence="2" id="KW-1185">Reference proteome</keyword>
<evidence type="ECO:0000313" key="1">
    <source>
        <dbReference type="EMBL" id="MBS4223026.1"/>
    </source>
</evidence>
<dbReference type="AlphaFoldDB" id="A0A942UKA3"/>
<proteinExistence type="predicted"/>
<dbReference type="RefSeq" id="WP_213098074.1">
    <property type="nucleotide sequence ID" value="NZ_JAGYPN010000002.1"/>
</dbReference>
<dbReference type="Proteomes" id="UP000676456">
    <property type="component" value="Unassembled WGS sequence"/>
</dbReference>
<sequence length="46" mass="4934">MTKVHLGTVPRAPVALTTIMTGLFTITVSTLENQSSITVVVETFLD</sequence>
<organism evidence="1 2">
    <name type="scientific">Lederbergia citrea</name>
    <dbReference type="NCBI Taxonomy" id="2833581"/>
    <lineage>
        <taxon>Bacteria</taxon>
        <taxon>Bacillati</taxon>
        <taxon>Bacillota</taxon>
        <taxon>Bacilli</taxon>
        <taxon>Bacillales</taxon>
        <taxon>Bacillaceae</taxon>
        <taxon>Lederbergia</taxon>
    </lineage>
</organism>